<reference evidence="1 2" key="1">
    <citation type="submission" date="2021-06" db="EMBL/GenBank/DDBJ databases">
        <title>Caerostris darwini draft genome.</title>
        <authorList>
            <person name="Kono N."/>
            <person name="Arakawa K."/>
        </authorList>
    </citation>
    <scope>NUCLEOTIDE SEQUENCE [LARGE SCALE GENOMIC DNA]</scope>
</reference>
<accession>A0AAV4U8F5</accession>
<proteinExistence type="predicted"/>
<comment type="caution">
    <text evidence="1">The sequence shown here is derived from an EMBL/GenBank/DDBJ whole genome shotgun (WGS) entry which is preliminary data.</text>
</comment>
<evidence type="ECO:0000313" key="1">
    <source>
        <dbReference type="EMBL" id="GIY53990.1"/>
    </source>
</evidence>
<gene>
    <name evidence="1" type="ORF">CDAR_82741</name>
</gene>
<protein>
    <submittedName>
        <fullName evidence="1">Uncharacterized protein</fullName>
    </submittedName>
</protein>
<evidence type="ECO:0000313" key="2">
    <source>
        <dbReference type="Proteomes" id="UP001054837"/>
    </source>
</evidence>
<dbReference type="EMBL" id="BPLQ01010847">
    <property type="protein sequence ID" value="GIY53990.1"/>
    <property type="molecule type" value="Genomic_DNA"/>
</dbReference>
<organism evidence="1 2">
    <name type="scientific">Caerostris darwini</name>
    <dbReference type="NCBI Taxonomy" id="1538125"/>
    <lineage>
        <taxon>Eukaryota</taxon>
        <taxon>Metazoa</taxon>
        <taxon>Ecdysozoa</taxon>
        <taxon>Arthropoda</taxon>
        <taxon>Chelicerata</taxon>
        <taxon>Arachnida</taxon>
        <taxon>Araneae</taxon>
        <taxon>Araneomorphae</taxon>
        <taxon>Entelegynae</taxon>
        <taxon>Araneoidea</taxon>
        <taxon>Araneidae</taxon>
        <taxon>Caerostris</taxon>
    </lineage>
</organism>
<dbReference type="Proteomes" id="UP001054837">
    <property type="component" value="Unassembled WGS sequence"/>
</dbReference>
<name>A0AAV4U8F5_9ARAC</name>
<keyword evidence="2" id="KW-1185">Reference proteome</keyword>
<dbReference type="AlphaFoldDB" id="A0AAV4U8F5"/>
<sequence>MIKRAERSTCYHGWLVMGRSTWDFHASPSHTFSFFVKNASKHAERNHSIQRVFRVLLYIEGGKRLLILFNWESQPRTVTDIKEVSKSFFIGSSNKQQTKQDRKVPFRKCKLVLGLARSEAGASGFKASDSGGETMHFALVWGRKGAADSKTFFYFHVIDSSFR</sequence>